<dbReference type="InterPro" id="IPR002931">
    <property type="entry name" value="Transglutaminase-like"/>
</dbReference>
<dbReference type="Gene3D" id="2.60.120.1130">
    <property type="match status" value="1"/>
</dbReference>
<dbReference type="Pfam" id="PF12969">
    <property type="entry name" value="DUF3857"/>
    <property type="match status" value="1"/>
</dbReference>
<dbReference type="AlphaFoldDB" id="A0A9X1V736"/>
<sequence>MKNISLLLILILGCTAYSQYAPEFEEYKAKYGDANKVIMNKEVVLNLDIKDNDLEITQENIEENLFMTDGANMAAREDLNFSYFFELLDIEAYSTVYNNDKPDEFKVDNFVEKDNMDNSFYDDSKSLVFLYPNLKKGAKSYIKYSERIKNPRFLGAFFLGDIFPIDHAKYSIVADKDITLSFREFNTEGIDIQYKKEEKWGKVIYTWEVKSVDKYKIEDNGPDFRSFLPHILPVITSYNSGGAQVNLSGSVNDLYDWYYSLVKDINNQAPDANLVKVVEGLTKNKASEIEKVKAIYYWTQDNIKYIAYEYALGGFIPREANLVFDRKYGDCKDNSSILKEMLEIAGIEGNLTWIGTRSISYKYDEVPTPLVDNHMILSYRDNNGEVYFLDGTGRYNPLEIPSSFIQGKEALIENGKGEYILEEVPVIPASRNVIRDTTILKIEGSELKGSSHARITGYGKIDYAFHLEEMDTESKIQEFYNYRFEKGNNKFLIDSLEEFNRTDYEKPLEVRYTFGIKDYIKDFGDEIYLNLNLNREVTSFKIDKPRKTAVEYEFTKTYDFKNTLKIPEAYGIEYLPENFKVSNDFFSAEINYSLQGKSLIYEFKAVLDFIILTPDQQSEFNSLLEDLEKAFKEVIILKKINN</sequence>
<dbReference type="InterPro" id="IPR038765">
    <property type="entry name" value="Papain-like_cys_pep_sf"/>
</dbReference>
<evidence type="ECO:0000259" key="2">
    <source>
        <dbReference type="Pfam" id="PF01841"/>
    </source>
</evidence>
<name>A0A9X1V736_9FLAO</name>
<dbReference type="Pfam" id="PF01841">
    <property type="entry name" value="Transglut_core"/>
    <property type="match status" value="1"/>
</dbReference>
<dbReference type="RefSeq" id="WP_240714417.1">
    <property type="nucleotide sequence ID" value="NZ_JAKVTV010000005.1"/>
</dbReference>
<feature type="chain" id="PRO_5040816229" evidence="1">
    <location>
        <begin position="22"/>
        <end position="642"/>
    </location>
</feature>
<dbReference type="SUPFAM" id="SSF54001">
    <property type="entry name" value="Cysteine proteinases"/>
    <property type="match status" value="1"/>
</dbReference>
<dbReference type="EMBL" id="JAKVTV010000005">
    <property type="protein sequence ID" value="MCH4824249.1"/>
    <property type="molecule type" value="Genomic_DNA"/>
</dbReference>
<comment type="caution">
    <text evidence="4">The sequence shown here is derived from an EMBL/GenBank/DDBJ whole genome shotgun (WGS) entry which is preliminary data.</text>
</comment>
<evidence type="ECO:0000313" key="4">
    <source>
        <dbReference type="EMBL" id="MCH4824249.1"/>
    </source>
</evidence>
<feature type="domain" description="Transglutaminase-like" evidence="2">
    <location>
        <begin position="277"/>
        <end position="348"/>
    </location>
</feature>
<dbReference type="Gene3D" id="2.60.40.3140">
    <property type="match status" value="1"/>
</dbReference>
<keyword evidence="1" id="KW-0732">Signal</keyword>
<accession>A0A9X1V736</accession>
<organism evidence="4 5">
    <name type="scientific">Christiangramia lutea</name>
    <dbReference type="NCBI Taxonomy" id="1607951"/>
    <lineage>
        <taxon>Bacteria</taxon>
        <taxon>Pseudomonadati</taxon>
        <taxon>Bacteroidota</taxon>
        <taxon>Flavobacteriia</taxon>
        <taxon>Flavobacteriales</taxon>
        <taxon>Flavobacteriaceae</taxon>
        <taxon>Christiangramia</taxon>
    </lineage>
</organism>
<evidence type="ECO:0000256" key="1">
    <source>
        <dbReference type="SAM" id="SignalP"/>
    </source>
</evidence>
<protein>
    <submittedName>
        <fullName evidence="4">DUF3857 and transglutaminase domain-containing protein</fullName>
    </submittedName>
</protein>
<dbReference type="InterPro" id="IPR024618">
    <property type="entry name" value="DUF3857"/>
</dbReference>
<dbReference type="Gene3D" id="3.10.620.30">
    <property type="match status" value="1"/>
</dbReference>
<gene>
    <name evidence="4" type="ORF">ML462_13815</name>
</gene>
<evidence type="ECO:0000313" key="5">
    <source>
        <dbReference type="Proteomes" id="UP001139226"/>
    </source>
</evidence>
<reference evidence="4" key="1">
    <citation type="submission" date="2022-03" db="EMBL/GenBank/DDBJ databases">
        <title>Gramella crocea sp. nov., isolated from activated sludge of a seafood processing plant.</title>
        <authorList>
            <person name="Zhang X."/>
        </authorList>
    </citation>
    <scope>NUCLEOTIDE SEQUENCE</scope>
    <source>
        <strain evidence="4">YJ019</strain>
    </source>
</reference>
<keyword evidence="5" id="KW-1185">Reference proteome</keyword>
<feature type="signal peptide" evidence="1">
    <location>
        <begin position="1"/>
        <end position="21"/>
    </location>
</feature>
<dbReference type="Proteomes" id="UP001139226">
    <property type="component" value="Unassembled WGS sequence"/>
</dbReference>
<evidence type="ECO:0000259" key="3">
    <source>
        <dbReference type="Pfam" id="PF12969"/>
    </source>
</evidence>
<feature type="domain" description="DUF3857" evidence="3">
    <location>
        <begin position="68"/>
        <end position="213"/>
    </location>
</feature>
<proteinExistence type="predicted"/>